<dbReference type="PANTHER" id="PTHR38791:SF12">
    <property type="entry name" value="TRANSCRIPTION FACTOR DOMAIN-CONTAINING PROTEIN-RELATED"/>
    <property type="match status" value="1"/>
</dbReference>
<reference evidence="3 4" key="1">
    <citation type="submission" date="2018-05" db="EMBL/GenBank/DDBJ databases">
        <title>Draft genome sequence of Scytalidium lignicola DSM 105466, a ubiquitous saprotrophic fungus.</title>
        <authorList>
            <person name="Buettner E."/>
            <person name="Gebauer A.M."/>
            <person name="Hofrichter M."/>
            <person name="Liers C."/>
            <person name="Kellner H."/>
        </authorList>
    </citation>
    <scope>NUCLEOTIDE SEQUENCE [LARGE SCALE GENOMIC DNA]</scope>
    <source>
        <strain evidence="3 4">DSM 105466</strain>
    </source>
</reference>
<dbReference type="OrthoDB" id="4491390at2759"/>
<feature type="non-terminal residue" evidence="3">
    <location>
        <position position="1"/>
    </location>
</feature>
<gene>
    <name evidence="3" type="ORF">B7463_g11367</name>
</gene>
<protein>
    <recommendedName>
        <fullName evidence="2">DUF1254 domain-containing protein</fullName>
    </recommendedName>
</protein>
<dbReference type="AlphaFoldDB" id="A0A3E2GV29"/>
<dbReference type="PANTHER" id="PTHR38791">
    <property type="entry name" value="ZN(II)2CYS6 TRANSCRIPTION FACTOR (EUROFUNG)-RELATED-RELATED"/>
    <property type="match status" value="1"/>
</dbReference>
<sequence>MSQIRDMTIIAETKVCKRVKARIAERGGSPQSPGPSTSSHPVKTVTSTTQRTLPQTVACQPRICPPMSTIWREVALPRFFADFVFESTVFTGSGLSFLPELYGRPDQHAPLIEALSAVASLSMANQLRIESLKLEALQSYFHAIQLMAKLLQHPDEAQQDATLATNYLFGLFEYAPHLPEHWFIGRMTCKPPSFNTKVKQTKTLPLISGFRLSGVAWSRHGHHFGRVSLLELRGEKQFTTPLGINIFRTCYGHLVVKCITEHVNPTEGVNTWLETIPLDDPGLKLSRCNLRTARLCHEAQTLFDNYSEDECWLLKMLRVIKEAILIDLQYQEWADSLPTPWRPRIFRKPGKIPAEATTIYLQHYVYADVYVAWASNTCRAARIHLHEVLFHCVSLIELHACSETSLCIEETRRTSRIIISEMISEICASIDFCLGDIDSFGAPASTEYRMPLHGYLIIWILWRTYVSAPKGSELAPSLGSSIGARETTNSSLETSNSVALALIYAYPLTLYIQTYYNTTASVGANAINRGKATSTASKPILVRPNADYVYSPVAIDLSHDNVELTLPNITDGRSYVVPFYDLYADNFANLGSVSNSPPGKYLLRLDHDCEPGLVMGHDEFPQYLGVVTFPTTWGSMMIRIVTFNNGTDLEAVLHIESQIDLNPVSRPGPPSGPALTPKTLLGSSVLKAAALKAPWGLNTSDTTALLDLMAAVEPYNKPENNSDDNAVRDMLSAGGIRNGIYTPPPSLKQPQP</sequence>
<dbReference type="Pfam" id="PF06863">
    <property type="entry name" value="DUF1254"/>
    <property type="match status" value="1"/>
</dbReference>
<keyword evidence="4" id="KW-1185">Reference proteome</keyword>
<dbReference type="Gene3D" id="2.60.40.1610">
    <property type="entry name" value="Domain of unknown function DUF1254"/>
    <property type="match status" value="1"/>
</dbReference>
<feature type="domain" description="DUF1254" evidence="2">
    <location>
        <begin position="527"/>
        <end position="663"/>
    </location>
</feature>
<dbReference type="InterPro" id="IPR037050">
    <property type="entry name" value="DUF1254_sf"/>
</dbReference>
<dbReference type="InterPro" id="IPR010679">
    <property type="entry name" value="DUF1254"/>
</dbReference>
<dbReference type="SUPFAM" id="SSF160935">
    <property type="entry name" value="VPA0735-like"/>
    <property type="match status" value="1"/>
</dbReference>
<evidence type="ECO:0000313" key="3">
    <source>
        <dbReference type="EMBL" id="RFU24971.1"/>
    </source>
</evidence>
<proteinExistence type="predicted"/>
<dbReference type="Proteomes" id="UP000258309">
    <property type="component" value="Unassembled WGS sequence"/>
</dbReference>
<feature type="compositionally biased region" description="Low complexity" evidence="1">
    <location>
        <begin position="27"/>
        <end position="39"/>
    </location>
</feature>
<evidence type="ECO:0000259" key="2">
    <source>
        <dbReference type="Pfam" id="PF06863"/>
    </source>
</evidence>
<feature type="region of interest" description="Disordered" evidence="1">
    <location>
        <begin position="24"/>
        <end position="51"/>
    </location>
</feature>
<comment type="caution">
    <text evidence="3">The sequence shown here is derived from an EMBL/GenBank/DDBJ whole genome shotgun (WGS) entry which is preliminary data.</text>
</comment>
<accession>A0A3E2GV29</accession>
<feature type="non-terminal residue" evidence="3">
    <location>
        <position position="752"/>
    </location>
</feature>
<dbReference type="EMBL" id="NCSJ02000380">
    <property type="protein sequence ID" value="RFU24971.1"/>
    <property type="molecule type" value="Genomic_DNA"/>
</dbReference>
<feature type="compositionally biased region" description="Polar residues" evidence="1">
    <location>
        <begin position="40"/>
        <end position="51"/>
    </location>
</feature>
<evidence type="ECO:0000256" key="1">
    <source>
        <dbReference type="SAM" id="MobiDB-lite"/>
    </source>
</evidence>
<dbReference type="InterPro" id="IPR053175">
    <property type="entry name" value="DHMBA_Reg_Transcription_Factor"/>
</dbReference>
<evidence type="ECO:0000313" key="4">
    <source>
        <dbReference type="Proteomes" id="UP000258309"/>
    </source>
</evidence>
<name>A0A3E2GV29_SCYLI</name>
<organism evidence="3 4">
    <name type="scientific">Scytalidium lignicola</name>
    <name type="common">Hyphomycete</name>
    <dbReference type="NCBI Taxonomy" id="5539"/>
    <lineage>
        <taxon>Eukaryota</taxon>
        <taxon>Fungi</taxon>
        <taxon>Dikarya</taxon>
        <taxon>Ascomycota</taxon>
        <taxon>Pezizomycotina</taxon>
        <taxon>Leotiomycetes</taxon>
        <taxon>Leotiomycetes incertae sedis</taxon>
        <taxon>Scytalidium</taxon>
    </lineage>
</organism>